<dbReference type="Proteomes" id="UP001597139">
    <property type="component" value="Unassembled WGS sequence"/>
</dbReference>
<sequence>MGSKSASGGVGTLADTNRVVVVGENSRNVDLMTDALAGYEVTAATAPEELNPVLSGTLPVGAVVVDTETVSEDVIALIDGVLERELPVVLLAGEASTVVREDAAATDGLTFREKPLRSPDLRSAVGDALN</sequence>
<accession>A0ABD6BMC8</accession>
<proteinExistence type="predicted"/>
<evidence type="ECO:0000313" key="1">
    <source>
        <dbReference type="EMBL" id="MFD1565913.1"/>
    </source>
</evidence>
<evidence type="ECO:0008006" key="3">
    <source>
        <dbReference type="Google" id="ProtNLM"/>
    </source>
</evidence>
<keyword evidence="2" id="KW-1185">Reference proteome</keyword>
<dbReference type="Gene3D" id="3.40.50.2300">
    <property type="match status" value="1"/>
</dbReference>
<dbReference type="RefSeq" id="WP_267645155.1">
    <property type="nucleotide sequence ID" value="NZ_JANHGR010000001.1"/>
</dbReference>
<dbReference type="EMBL" id="JBHUCZ010000001">
    <property type="protein sequence ID" value="MFD1565913.1"/>
    <property type="molecule type" value="Genomic_DNA"/>
</dbReference>
<evidence type="ECO:0000313" key="2">
    <source>
        <dbReference type="Proteomes" id="UP001597139"/>
    </source>
</evidence>
<name>A0ABD6BMC8_9EURY</name>
<comment type="caution">
    <text evidence="1">The sequence shown here is derived from an EMBL/GenBank/DDBJ whole genome shotgun (WGS) entry which is preliminary data.</text>
</comment>
<gene>
    <name evidence="1" type="ORF">ACFSAU_00255</name>
</gene>
<dbReference type="AlphaFoldDB" id="A0ABD6BMC8"/>
<organism evidence="1 2">
    <name type="scientific">Halolamina litorea</name>
    <dbReference type="NCBI Taxonomy" id="1515593"/>
    <lineage>
        <taxon>Archaea</taxon>
        <taxon>Methanobacteriati</taxon>
        <taxon>Methanobacteriota</taxon>
        <taxon>Stenosarchaea group</taxon>
        <taxon>Halobacteria</taxon>
        <taxon>Halobacteriales</taxon>
        <taxon>Haloferacaceae</taxon>
    </lineage>
</organism>
<reference evidence="1 2" key="1">
    <citation type="journal article" date="2019" name="Int. J. Syst. Evol. Microbiol.">
        <title>The Global Catalogue of Microorganisms (GCM) 10K type strain sequencing project: providing services to taxonomists for standard genome sequencing and annotation.</title>
        <authorList>
            <consortium name="The Broad Institute Genomics Platform"/>
            <consortium name="The Broad Institute Genome Sequencing Center for Infectious Disease"/>
            <person name="Wu L."/>
            <person name="Ma J."/>
        </authorList>
    </citation>
    <scope>NUCLEOTIDE SEQUENCE [LARGE SCALE GENOMIC DNA]</scope>
    <source>
        <strain evidence="1 2">CGMCC 1.12859</strain>
    </source>
</reference>
<dbReference type="SUPFAM" id="SSF52172">
    <property type="entry name" value="CheY-like"/>
    <property type="match status" value="1"/>
</dbReference>
<protein>
    <recommendedName>
        <fullName evidence="3">Response regulatory domain-containing protein</fullName>
    </recommendedName>
</protein>
<dbReference type="InterPro" id="IPR011006">
    <property type="entry name" value="CheY-like_superfamily"/>
</dbReference>